<feature type="transmembrane region" description="Helical" evidence="5">
    <location>
        <begin position="374"/>
        <end position="393"/>
    </location>
</feature>
<gene>
    <name evidence="7" type="ORF">KDW93_12450</name>
</gene>
<evidence type="ECO:0000256" key="5">
    <source>
        <dbReference type="SAM" id="Phobius"/>
    </source>
</evidence>
<keyword evidence="4 5" id="KW-0472">Membrane</keyword>
<dbReference type="InterPro" id="IPR001902">
    <property type="entry name" value="SLC26A/SulP_fam"/>
</dbReference>
<evidence type="ECO:0000256" key="4">
    <source>
        <dbReference type="ARBA" id="ARBA00023136"/>
    </source>
</evidence>
<feature type="transmembrane region" description="Helical" evidence="5">
    <location>
        <begin position="405"/>
        <end position="436"/>
    </location>
</feature>
<feature type="transmembrane region" description="Helical" evidence="5">
    <location>
        <begin position="224"/>
        <end position="241"/>
    </location>
</feature>
<feature type="transmembrane region" description="Helical" evidence="5">
    <location>
        <begin position="118"/>
        <end position="144"/>
    </location>
</feature>
<dbReference type="EMBL" id="JAGSVG010000009">
    <property type="protein sequence ID" value="MBR8129779.1"/>
    <property type="molecule type" value="Genomic_DNA"/>
</dbReference>
<protein>
    <submittedName>
        <fullName evidence="7">SulP family inorganic anion transporter</fullName>
    </submittedName>
</protein>
<dbReference type="InterPro" id="IPR011547">
    <property type="entry name" value="SLC26A/SulP_dom"/>
</dbReference>
<feature type="domain" description="STAS" evidence="6">
    <location>
        <begin position="460"/>
        <end position="575"/>
    </location>
</feature>
<comment type="subcellular location">
    <subcellularLocation>
        <location evidence="1">Membrane</location>
        <topology evidence="1">Multi-pass membrane protein</topology>
    </subcellularLocation>
</comment>
<dbReference type="Pfam" id="PF00916">
    <property type="entry name" value="Sulfate_transp"/>
    <property type="match status" value="1"/>
</dbReference>
<evidence type="ECO:0000259" key="6">
    <source>
        <dbReference type="PROSITE" id="PS50801"/>
    </source>
</evidence>
<accession>A0AA41E7C4</accession>
<feature type="transmembrane region" description="Helical" evidence="5">
    <location>
        <begin position="348"/>
        <end position="368"/>
    </location>
</feature>
<dbReference type="GO" id="GO:0055085">
    <property type="term" value="P:transmembrane transport"/>
    <property type="evidence" value="ECO:0007669"/>
    <property type="project" value="InterPro"/>
</dbReference>
<dbReference type="RefSeq" id="WP_105785451.1">
    <property type="nucleotide sequence ID" value="NZ_CADERF010000005.1"/>
</dbReference>
<dbReference type="Gene3D" id="3.30.750.24">
    <property type="entry name" value="STAS domain"/>
    <property type="match status" value="1"/>
</dbReference>
<sequence>MNMKSRARPHTIQSTRQPAAGPLRWITGLAAVRGYQWPWLPHDLLAGVTLSAVLVPAGMAYANAAGLPAVSGLYASFAAMLAYALFGPSRILVLGPDSALVALIAASIVPLAHGDSALGLALAGALAILAGAICIAVGALRLGFVTELLSLPIRHGFLNGIMLTISIGQLPKLLGFKGHGESFVGQVRDVVEGIAASRVNAASFALGVAALVLILVFKRLLPKVPGVLLAVAGATVVVMWFDLSRRAGIATVGAVPQGLPVPHIPHVTFDDWLHLAGSAAAIALVSFTDISVLSRTYELRNDTSVDRNHECVALGLSNIAAGLVQGFAVSASGSRTPVAEAAGAKTQATGVVAAAVVAALLLFAPRALSHTPQSALAAVVIAACVNMIEVRGVMRLYRLRKSEFVLALVCFVGVAVLGVVNGIALALLLTVLSFLWRAWRPYDAVLGRVDGMKGYHDVSRHPEARRVPGLVLLRWDAPLFFANGEIFRERVLRAVDESPQPARWIVIAAEPVTDIDLTAADVLERLHGELAARQVKLVFAELKGPVKDSLKHYGLFGMFGESNFFPTIGEAVSGYLKTHQVVWHDWEDEASG</sequence>
<feature type="transmembrane region" description="Helical" evidence="5">
    <location>
        <begin position="272"/>
        <end position="293"/>
    </location>
</feature>
<feature type="transmembrane region" description="Helical" evidence="5">
    <location>
        <begin position="44"/>
        <end position="62"/>
    </location>
</feature>
<keyword evidence="3 5" id="KW-1133">Transmembrane helix</keyword>
<dbReference type="Proteomes" id="UP000682266">
    <property type="component" value="Unassembled WGS sequence"/>
</dbReference>
<keyword evidence="2 5" id="KW-0812">Transmembrane</keyword>
<name>A0AA41E7C4_9BURK</name>
<dbReference type="NCBIfam" id="TIGR00815">
    <property type="entry name" value="sulP"/>
    <property type="match status" value="1"/>
</dbReference>
<evidence type="ECO:0000313" key="8">
    <source>
        <dbReference type="Proteomes" id="UP000682266"/>
    </source>
</evidence>
<reference evidence="7" key="1">
    <citation type="submission" date="2021-04" db="EMBL/GenBank/DDBJ databases">
        <title>A collection of bacterial strains from the Burkholderia cepacia Research Laboratory and Repository.</title>
        <authorList>
            <person name="Lipuma J."/>
            <person name="Spilker T."/>
        </authorList>
    </citation>
    <scope>NUCLEOTIDE SEQUENCE</scope>
    <source>
        <strain evidence="7">AU36012</strain>
    </source>
</reference>
<dbReference type="CDD" id="cd07042">
    <property type="entry name" value="STAS_SulP_like_sulfate_transporter"/>
    <property type="match status" value="1"/>
</dbReference>
<dbReference type="AlphaFoldDB" id="A0AA41E7C4"/>
<dbReference type="PROSITE" id="PS50801">
    <property type="entry name" value="STAS"/>
    <property type="match status" value="1"/>
</dbReference>
<feature type="transmembrane region" description="Helical" evidence="5">
    <location>
        <begin position="93"/>
        <end position="112"/>
    </location>
</feature>
<dbReference type="Pfam" id="PF01740">
    <property type="entry name" value="STAS"/>
    <property type="match status" value="1"/>
</dbReference>
<proteinExistence type="predicted"/>
<comment type="caution">
    <text evidence="7">The sequence shown here is derived from an EMBL/GenBank/DDBJ whole genome shotgun (WGS) entry which is preliminary data.</text>
</comment>
<evidence type="ECO:0000256" key="2">
    <source>
        <dbReference type="ARBA" id="ARBA00022692"/>
    </source>
</evidence>
<dbReference type="InterPro" id="IPR002645">
    <property type="entry name" value="STAS_dom"/>
</dbReference>
<evidence type="ECO:0000256" key="1">
    <source>
        <dbReference type="ARBA" id="ARBA00004141"/>
    </source>
</evidence>
<feature type="transmembrane region" description="Helical" evidence="5">
    <location>
        <begin position="156"/>
        <end position="174"/>
    </location>
</feature>
<feature type="transmembrane region" description="Helical" evidence="5">
    <location>
        <begin position="194"/>
        <end position="217"/>
    </location>
</feature>
<dbReference type="SUPFAM" id="SSF52091">
    <property type="entry name" value="SpoIIaa-like"/>
    <property type="match status" value="1"/>
</dbReference>
<organism evidence="7 8">
    <name type="scientific">Burkholderia ambifaria</name>
    <dbReference type="NCBI Taxonomy" id="152480"/>
    <lineage>
        <taxon>Bacteria</taxon>
        <taxon>Pseudomonadati</taxon>
        <taxon>Pseudomonadota</taxon>
        <taxon>Betaproteobacteria</taxon>
        <taxon>Burkholderiales</taxon>
        <taxon>Burkholderiaceae</taxon>
        <taxon>Burkholderia</taxon>
        <taxon>Burkholderia cepacia complex</taxon>
    </lineage>
</organism>
<feature type="transmembrane region" description="Helical" evidence="5">
    <location>
        <begin position="68"/>
        <end position="86"/>
    </location>
</feature>
<dbReference type="GO" id="GO:0016020">
    <property type="term" value="C:membrane"/>
    <property type="evidence" value="ECO:0007669"/>
    <property type="project" value="UniProtKB-SubCell"/>
</dbReference>
<evidence type="ECO:0000256" key="3">
    <source>
        <dbReference type="ARBA" id="ARBA00022989"/>
    </source>
</evidence>
<dbReference type="InterPro" id="IPR036513">
    <property type="entry name" value="STAS_dom_sf"/>
</dbReference>
<evidence type="ECO:0000313" key="7">
    <source>
        <dbReference type="EMBL" id="MBR8129779.1"/>
    </source>
</evidence>
<dbReference type="PANTHER" id="PTHR11814">
    <property type="entry name" value="SULFATE TRANSPORTER"/>
    <property type="match status" value="1"/>
</dbReference>